<gene>
    <name evidence="1" type="ORF">ACHHYP_04569</name>
</gene>
<dbReference type="OrthoDB" id="10514920at2759"/>
<proteinExistence type="predicted"/>
<evidence type="ECO:0000313" key="1">
    <source>
        <dbReference type="EMBL" id="OQR91587.1"/>
    </source>
</evidence>
<name>A0A1V9Z0Y9_ACHHY</name>
<dbReference type="EMBL" id="JNBR01000515">
    <property type="protein sequence ID" value="OQR91587.1"/>
    <property type="molecule type" value="Genomic_DNA"/>
</dbReference>
<accession>A0A1V9Z0Y9</accession>
<dbReference type="AlphaFoldDB" id="A0A1V9Z0Y9"/>
<organism evidence="1 2">
    <name type="scientific">Achlya hypogyna</name>
    <name type="common">Oomycete</name>
    <name type="synonym">Protoachlya hypogyna</name>
    <dbReference type="NCBI Taxonomy" id="1202772"/>
    <lineage>
        <taxon>Eukaryota</taxon>
        <taxon>Sar</taxon>
        <taxon>Stramenopiles</taxon>
        <taxon>Oomycota</taxon>
        <taxon>Saprolegniomycetes</taxon>
        <taxon>Saprolegniales</taxon>
        <taxon>Achlyaceae</taxon>
        <taxon>Achlya</taxon>
    </lineage>
</organism>
<comment type="caution">
    <text evidence="1">The sequence shown here is derived from an EMBL/GenBank/DDBJ whole genome shotgun (WGS) entry which is preliminary data.</text>
</comment>
<dbReference type="Proteomes" id="UP000243579">
    <property type="component" value="Unassembled WGS sequence"/>
</dbReference>
<evidence type="ECO:0000313" key="2">
    <source>
        <dbReference type="Proteomes" id="UP000243579"/>
    </source>
</evidence>
<reference evidence="1 2" key="1">
    <citation type="journal article" date="2014" name="Genome Biol. Evol.">
        <title>The secreted proteins of Achlya hypogyna and Thraustotheca clavata identify the ancestral oomycete secretome and reveal gene acquisitions by horizontal gene transfer.</title>
        <authorList>
            <person name="Misner I."/>
            <person name="Blouin N."/>
            <person name="Leonard G."/>
            <person name="Richards T.A."/>
            <person name="Lane C.E."/>
        </authorList>
    </citation>
    <scope>NUCLEOTIDE SEQUENCE [LARGE SCALE GENOMIC DNA]</scope>
    <source>
        <strain evidence="1 2">ATCC 48635</strain>
    </source>
</reference>
<protein>
    <submittedName>
        <fullName evidence="1">Uncharacterized protein</fullName>
    </submittedName>
</protein>
<sequence length="251" mass="28291">MPPPVELEAYATQKQLAARSDGVVFVNCHVRATAAVRDIRLTVTGGPSVWLEMETHHSYYHVFKYTEYVVHLPPMGAGDDHDVLVQVELLEHDDAKLLQRLLSSVVQFTETATGASGHYRAAATIARPHRVTDDGADDSATLHQRHRISAARALAMAHRWTTESMRDTARSVLLSTEQQLQRGVYRLTIDDRLRTRALLVTLEAARRLLDDEVDDEEEDEMPMQQRKLRFLESKMRLPALVPEYTKAAIGA</sequence>
<keyword evidence="2" id="KW-1185">Reference proteome</keyword>